<evidence type="ECO:0000313" key="2">
    <source>
        <dbReference type="EMBL" id="AWB26613.1"/>
    </source>
</evidence>
<gene>
    <name evidence="2" type="ORF">HARCEL1_02250</name>
</gene>
<dbReference type="AlphaFoldDB" id="A0A2R4WYJ3"/>
<dbReference type="PANTHER" id="PTHR48079">
    <property type="entry name" value="PROTEIN YEEZ"/>
    <property type="match status" value="1"/>
</dbReference>
<protein>
    <submittedName>
        <fullName evidence="2">Epimerase</fullName>
    </submittedName>
</protein>
<dbReference type="InterPro" id="IPR051783">
    <property type="entry name" value="NAD(P)-dependent_oxidoreduct"/>
</dbReference>
<reference evidence="2 3" key="1">
    <citation type="submission" date="2018-04" db="EMBL/GenBank/DDBJ databases">
        <title>Halococcoides cellulosivorans gen. nov., sp. nov., an extremely halophilic cellulose-utilizing haloarchaeon from hypersaline lakes.</title>
        <authorList>
            <person name="Sorokin D.Y."/>
            <person name="Toshchakov S.V."/>
            <person name="Samarov N.I."/>
            <person name="Korzhenkov A."/>
            <person name="Kublanov I.V."/>
        </authorList>
    </citation>
    <scope>NUCLEOTIDE SEQUENCE [LARGE SCALE GENOMIC DNA]</scope>
    <source>
        <strain evidence="2 3">HArcel1</strain>
    </source>
</reference>
<dbReference type="InterPro" id="IPR001509">
    <property type="entry name" value="Epimerase_deHydtase"/>
</dbReference>
<dbReference type="SUPFAM" id="SSF51735">
    <property type="entry name" value="NAD(P)-binding Rossmann-fold domains"/>
    <property type="match status" value="1"/>
</dbReference>
<dbReference type="EMBL" id="CP028858">
    <property type="protein sequence ID" value="AWB26613.1"/>
    <property type="molecule type" value="Genomic_DNA"/>
</dbReference>
<dbReference type="KEGG" id="harc:HARCEL1_02250"/>
<dbReference type="GO" id="GO:0004029">
    <property type="term" value="F:aldehyde dehydrogenase (NAD+) activity"/>
    <property type="evidence" value="ECO:0007669"/>
    <property type="project" value="TreeGrafter"/>
</dbReference>
<sequence>MDVLVIGGTGVISTGITRQLVAAGHNVTILNRGETSVALPSTVNRVTADRYDPDAFTEAVDDISVDVAIDMLCFDREHAETAIDAFEGIEQYILTSTVDVYERPPERNPIDESATRAPVTDYAAGKIAAEDAIMDAHGDAFAATVIRPWSTYGEGGPVLHTFGTDPYYVGRIRRGDPIVVHGDGTSLWGPCHRDDVARAYVGAVGNRIAYGETYHVTSAETITWNQYHQRVATALDAPDPDLVHVPTDVLREVAPDRTEMLRDHFQYSTVFDDSKARRDLGFRYTIGFEEGVRRTVAALDDDGAVPDAPTEEDGFEDRLLTAWRSATDDVVAAMNE</sequence>
<dbReference type="RefSeq" id="WP_108380982.1">
    <property type="nucleotide sequence ID" value="NZ_CP028858.1"/>
</dbReference>
<dbReference type="InterPro" id="IPR036291">
    <property type="entry name" value="NAD(P)-bd_dom_sf"/>
</dbReference>
<organism evidence="2 3">
    <name type="scientific">Halococcoides cellulosivorans</name>
    <dbReference type="NCBI Taxonomy" id="1679096"/>
    <lineage>
        <taxon>Archaea</taxon>
        <taxon>Methanobacteriati</taxon>
        <taxon>Methanobacteriota</taxon>
        <taxon>Stenosarchaea group</taxon>
        <taxon>Halobacteria</taxon>
        <taxon>Halobacteriales</taxon>
        <taxon>Haloarculaceae</taxon>
        <taxon>Halococcoides</taxon>
    </lineage>
</organism>
<evidence type="ECO:0000259" key="1">
    <source>
        <dbReference type="Pfam" id="PF01370"/>
    </source>
</evidence>
<dbReference type="Pfam" id="PF01370">
    <property type="entry name" value="Epimerase"/>
    <property type="match status" value="1"/>
</dbReference>
<keyword evidence="3" id="KW-1185">Reference proteome</keyword>
<evidence type="ECO:0000313" key="3">
    <source>
        <dbReference type="Proteomes" id="UP000244727"/>
    </source>
</evidence>
<dbReference type="PANTHER" id="PTHR48079:SF6">
    <property type="entry name" value="NAD(P)-BINDING DOMAIN-CONTAINING PROTEIN-RELATED"/>
    <property type="match status" value="1"/>
</dbReference>
<proteinExistence type="predicted"/>
<dbReference type="GeneID" id="36511291"/>
<accession>A0A2R4WYJ3</accession>
<name>A0A2R4WYJ3_9EURY</name>
<dbReference type="Proteomes" id="UP000244727">
    <property type="component" value="Chromosome"/>
</dbReference>
<dbReference type="GO" id="GO:0005737">
    <property type="term" value="C:cytoplasm"/>
    <property type="evidence" value="ECO:0007669"/>
    <property type="project" value="TreeGrafter"/>
</dbReference>
<feature type="domain" description="NAD-dependent epimerase/dehydratase" evidence="1">
    <location>
        <begin position="3"/>
        <end position="214"/>
    </location>
</feature>
<dbReference type="Gene3D" id="3.40.50.720">
    <property type="entry name" value="NAD(P)-binding Rossmann-like Domain"/>
    <property type="match status" value="1"/>
</dbReference>